<feature type="domain" description="Novel toxin 11" evidence="1">
    <location>
        <begin position="318"/>
        <end position="431"/>
    </location>
</feature>
<dbReference type="InterPro" id="IPR029121">
    <property type="entry name" value="Ntox11"/>
</dbReference>
<dbReference type="Pfam" id="PF15521">
    <property type="entry name" value="Ntox11"/>
    <property type="match status" value="1"/>
</dbReference>
<evidence type="ECO:0000313" key="2">
    <source>
        <dbReference type="EMBL" id="MDI2032003.1"/>
    </source>
</evidence>
<organism evidence="2 3">
    <name type="scientific">Saccharopolyspora ipomoeae</name>
    <dbReference type="NCBI Taxonomy" id="3042027"/>
    <lineage>
        <taxon>Bacteria</taxon>
        <taxon>Bacillati</taxon>
        <taxon>Actinomycetota</taxon>
        <taxon>Actinomycetes</taxon>
        <taxon>Pseudonocardiales</taxon>
        <taxon>Pseudonocardiaceae</taxon>
        <taxon>Saccharopolyspora</taxon>
    </lineage>
</organism>
<evidence type="ECO:0000259" key="1">
    <source>
        <dbReference type="Pfam" id="PF15521"/>
    </source>
</evidence>
<comment type="caution">
    <text evidence="2">The sequence shown here is derived from an EMBL/GenBank/DDBJ whole genome shotgun (WGS) entry which is preliminary data.</text>
</comment>
<protein>
    <recommendedName>
        <fullName evidence="1">Novel toxin 11 domain-containing protein</fullName>
    </recommendedName>
</protein>
<gene>
    <name evidence="2" type="ORF">QFW96_25500</name>
</gene>
<accession>A0ABT6PWK4</accession>
<evidence type="ECO:0000313" key="3">
    <source>
        <dbReference type="Proteomes" id="UP001237595"/>
    </source>
</evidence>
<sequence length="461" mass="51047">MAPEDLLALQRKAGNRATAVAVQRAGERSVAAPDEAWWLGRLVSAQRLRSDLLQRLKKGPLFSDDEVRVIKEQRRGWLESAGVGTYDDAASYARNGKYHDWLQLPPGRRLLIATLEFRERVREGRQDSPAYTLGRTLTANAQPAEERAPLHAERDEQIRNAFVDTLHPQEPSGEGATAEQQKQAHAQQLLTRVFLILQNGLKIRPAPGAEHIDYREGDVARALAHGGRVNIRIPPLSQDGPGRYELAEWLEIADAQGELPEHVTERTYASHHMSISDDRGGSEGAFKERGGWPATVRNLLPRLKQHQVLVRGLDAGMGGKGNLDCNGDLIMPNGAHGHLLLIYTPPRSTRAGSLEVGLETLAPGNHDSPVGHVHNWRSTEATANPESSVHGHKQDKIGAGKLRDNQRYVNLAEFPQPWPDFLRKVESDYNARISAAQTEDELRELVAGLVGRRGEGRFPRP</sequence>
<keyword evidence="3" id="KW-1185">Reference proteome</keyword>
<dbReference type="EMBL" id="JASAOF010000023">
    <property type="protein sequence ID" value="MDI2032003.1"/>
    <property type="molecule type" value="Genomic_DNA"/>
</dbReference>
<dbReference type="Proteomes" id="UP001237595">
    <property type="component" value="Unassembled WGS sequence"/>
</dbReference>
<name>A0ABT6PWK4_9PSEU</name>
<proteinExistence type="predicted"/>
<reference evidence="2 3" key="1">
    <citation type="submission" date="2023-04" db="EMBL/GenBank/DDBJ databases">
        <title>Draft genome sequence of Saccharopolyspora sp. TS4A08 isolated from sweet potato rhizospheric soil.</title>
        <authorList>
            <person name="Suksaard P."/>
            <person name="Duangmal K."/>
        </authorList>
    </citation>
    <scope>NUCLEOTIDE SEQUENCE [LARGE SCALE GENOMIC DNA]</scope>
    <source>
        <strain evidence="2 3">TS4A08</strain>
    </source>
</reference>
<dbReference type="RefSeq" id="WP_281458265.1">
    <property type="nucleotide sequence ID" value="NZ_JASAOF010000023.1"/>
</dbReference>